<keyword evidence="4" id="KW-1185">Reference proteome</keyword>
<organism evidence="3 4">
    <name type="scientific">Neurospora intermedia</name>
    <dbReference type="NCBI Taxonomy" id="5142"/>
    <lineage>
        <taxon>Eukaryota</taxon>
        <taxon>Fungi</taxon>
        <taxon>Dikarya</taxon>
        <taxon>Ascomycota</taxon>
        <taxon>Pezizomycotina</taxon>
        <taxon>Sordariomycetes</taxon>
        <taxon>Sordariomycetidae</taxon>
        <taxon>Sordariales</taxon>
        <taxon>Sordariaceae</taxon>
        <taxon>Neurospora</taxon>
    </lineage>
</organism>
<evidence type="ECO:0000256" key="1">
    <source>
        <dbReference type="ARBA" id="ARBA00010568"/>
    </source>
</evidence>
<dbReference type="Gene3D" id="3.30.760.10">
    <property type="entry name" value="RNA Cap, Translation Initiation Factor Eif4e"/>
    <property type="match status" value="1"/>
</dbReference>
<evidence type="ECO:0008006" key="5">
    <source>
        <dbReference type="Google" id="ProtNLM"/>
    </source>
</evidence>
<evidence type="ECO:0000256" key="2">
    <source>
        <dbReference type="SAM" id="MobiDB-lite"/>
    </source>
</evidence>
<protein>
    <recommendedName>
        <fullName evidence="5">DUF1917-domain-containing protein</fullName>
    </recommendedName>
</protein>
<reference evidence="3 4" key="1">
    <citation type="submission" date="2023-09" db="EMBL/GenBank/DDBJ databases">
        <title>Multi-omics analysis of a traditional fermented food reveals byproduct-associated fungal strains for waste-to-food upcycling.</title>
        <authorList>
            <consortium name="Lawrence Berkeley National Laboratory"/>
            <person name="Rekdal V.M."/>
            <person name="Villalobos-Escobedo J.M."/>
            <person name="Rodriguez-Valeron N."/>
            <person name="Garcia M.O."/>
            <person name="Vasquez D.P."/>
            <person name="Damayanti I."/>
            <person name="Sorensen P.M."/>
            <person name="Baidoo E.E."/>
            <person name="De Carvalho A.C."/>
            <person name="Riley R."/>
            <person name="Lipzen A."/>
            <person name="He G."/>
            <person name="Yan M."/>
            <person name="Haridas S."/>
            <person name="Daum C."/>
            <person name="Yoshinaga Y."/>
            <person name="Ng V."/>
            <person name="Grigoriev I.V."/>
            <person name="Munk R."/>
            <person name="Nuraida L."/>
            <person name="Wijaya C.H."/>
            <person name="Morales P.-C."/>
            <person name="Keasling J.D."/>
        </authorList>
    </citation>
    <scope>NUCLEOTIDE SEQUENCE [LARGE SCALE GENOMIC DNA]</scope>
    <source>
        <strain evidence="3 4">FGSC 2613</strain>
    </source>
</reference>
<comment type="caution">
    <text evidence="3">The sequence shown here is derived from an EMBL/GenBank/DDBJ whole genome shotgun (WGS) entry which is preliminary data.</text>
</comment>
<gene>
    <name evidence="3" type="ORF">QR685DRAFT_531493</name>
</gene>
<dbReference type="InterPro" id="IPR023398">
    <property type="entry name" value="TIF_eIF4e-like"/>
</dbReference>
<accession>A0ABR3D552</accession>
<dbReference type="EMBL" id="JAVLET010000008">
    <property type="protein sequence ID" value="KAL0467789.1"/>
    <property type="molecule type" value="Genomic_DNA"/>
</dbReference>
<feature type="compositionally biased region" description="Polar residues" evidence="2">
    <location>
        <begin position="46"/>
        <end position="59"/>
    </location>
</feature>
<dbReference type="PANTHER" id="PTHR31977:SF1">
    <property type="entry name" value="UPF0696 PROTEIN C11ORF68"/>
    <property type="match status" value="1"/>
</dbReference>
<dbReference type="SUPFAM" id="SSF55418">
    <property type="entry name" value="eIF4e-like"/>
    <property type="match status" value="1"/>
</dbReference>
<proteinExistence type="inferred from homology"/>
<name>A0ABR3D552_NEUIN</name>
<dbReference type="Proteomes" id="UP001451303">
    <property type="component" value="Unassembled WGS sequence"/>
</dbReference>
<evidence type="ECO:0000313" key="3">
    <source>
        <dbReference type="EMBL" id="KAL0467789.1"/>
    </source>
</evidence>
<dbReference type="Pfam" id="PF08939">
    <property type="entry name" value="Bles03"/>
    <property type="match status" value="1"/>
</dbReference>
<feature type="region of interest" description="Disordered" evidence="2">
    <location>
        <begin position="33"/>
        <end position="59"/>
    </location>
</feature>
<dbReference type="PANTHER" id="PTHR31977">
    <property type="entry name" value="UPF0696 PROTEIN C11ORF68"/>
    <property type="match status" value="1"/>
</dbReference>
<comment type="similarity">
    <text evidence="1">Belongs to the UPF0696 family.</text>
</comment>
<sequence>MIRSLLRPSPNPSHASSAARCLFAGASSHTSTAHERLRRGFHNSPAWRNQSQRSPSSKTVIRCDKYDKVMRKGYAVSSIEKKHSNKTVSQSVTGLETYDVEDWWEKWHPIARAETKPPCIFRKDAQGRSLYNPYTGSLVSWQIRETVEGFLARTKNVEKGFIRVANPYAPPRWKPAWETYSKAGEERLRMFTDFIKFYGYGNEADGKRDLGNIITERAEVMRNLTRLADACKLRAGKWLLYIPPDRLEEVWRKIATATVKNELGSEAGLRRGGMTSRPQLEGGLVKVYSRDFRDKAEAARLLEKLEKLGALDPNKEYYYKSDALSHLNLYAHNQWGLKTSLYTSTECWELLEAVEREQDVPV</sequence>
<evidence type="ECO:0000313" key="4">
    <source>
        <dbReference type="Proteomes" id="UP001451303"/>
    </source>
</evidence>
<dbReference type="InterPro" id="IPR015034">
    <property type="entry name" value="Bles03"/>
</dbReference>